<dbReference type="AlphaFoldDB" id="A0A1M6R6V7"/>
<name>A0A1M6R6V7_9CLOT</name>
<evidence type="ECO:0000259" key="1">
    <source>
        <dbReference type="Pfam" id="PF08765"/>
    </source>
</evidence>
<dbReference type="STRING" id="1121302.SAMN02745163_03555"/>
<dbReference type="OrthoDB" id="9800398at2"/>
<dbReference type="NCBIfam" id="NF040785">
    <property type="entry name" value="CD3324_fam"/>
    <property type="match status" value="1"/>
</dbReference>
<feature type="domain" description="Mor transcription activator" evidence="1">
    <location>
        <begin position="11"/>
        <end position="89"/>
    </location>
</feature>
<organism evidence="2 3">
    <name type="scientific">Clostridium cavendishii DSM 21758</name>
    <dbReference type="NCBI Taxonomy" id="1121302"/>
    <lineage>
        <taxon>Bacteria</taxon>
        <taxon>Bacillati</taxon>
        <taxon>Bacillota</taxon>
        <taxon>Clostridia</taxon>
        <taxon>Eubacteriales</taxon>
        <taxon>Clostridiaceae</taxon>
        <taxon>Clostridium</taxon>
    </lineage>
</organism>
<reference evidence="2 3" key="1">
    <citation type="submission" date="2016-11" db="EMBL/GenBank/DDBJ databases">
        <authorList>
            <person name="Jaros S."/>
            <person name="Januszkiewicz K."/>
            <person name="Wedrychowicz H."/>
        </authorList>
    </citation>
    <scope>NUCLEOTIDE SEQUENCE [LARGE SCALE GENOMIC DNA]</scope>
    <source>
        <strain evidence="2 3">DSM 21758</strain>
    </source>
</reference>
<dbReference type="Pfam" id="PF08765">
    <property type="entry name" value="Mor"/>
    <property type="match status" value="1"/>
</dbReference>
<evidence type="ECO:0000313" key="3">
    <source>
        <dbReference type="Proteomes" id="UP000184310"/>
    </source>
</evidence>
<sequence>MKYKKAQDILPQDLVNRLQDFADGVYLYIPRKEGNKKSWGEDSGTKNLLYERNERIYQDFKNGLTIKQLAHKYYLVDNSIRRIIKEYTRNI</sequence>
<dbReference type="SUPFAM" id="SSF46689">
    <property type="entry name" value="Homeodomain-like"/>
    <property type="match status" value="1"/>
</dbReference>
<dbReference type="EMBL" id="FQZB01000015">
    <property type="protein sequence ID" value="SHK28057.1"/>
    <property type="molecule type" value="Genomic_DNA"/>
</dbReference>
<dbReference type="RefSeq" id="WP_072991060.1">
    <property type="nucleotide sequence ID" value="NZ_FQZB01000015.1"/>
</dbReference>
<dbReference type="InterPro" id="IPR049739">
    <property type="entry name" value="YraL-like"/>
</dbReference>
<dbReference type="PANTHER" id="PTHR37812:SF1">
    <property type="entry name" value="MU-LIKE PROPHAGE FLUMU PROTEIN C"/>
    <property type="match status" value="1"/>
</dbReference>
<dbReference type="Gene3D" id="1.10.10.60">
    <property type="entry name" value="Homeodomain-like"/>
    <property type="match status" value="1"/>
</dbReference>
<evidence type="ECO:0000313" key="2">
    <source>
        <dbReference type="EMBL" id="SHK28057.1"/>
    </source>
</evidence>
<dbReference type="InterPro" id="IPR052411">
    <property type="entry name" value="c-mor_Regulatory_Protein"/>
</dbReference>
<gene>
    <name evidence="2" type="ORF">SAMN02745163_03555</name>
</gene>
<keyword evidence="3" id="KW-1185">Reference proteome</keyword>
<dbReference type="Proteomes" id="UP000184310">
    <property type="component" value="Unassembled WGS sequence"/>
</dbReference>
<dbReference type="InterPro" id="IPR014875">
    <property type="entry name" value="Mor_transcription_activator"/>
</dbReference>
<accession>A0A1M6R6V7</accession>
<dbReference type="InterPro" id="IPR009057">
    <property type="entry name" value="Homeodomain-like_sf"/>
</dbReference>
<dbReference type="PANTHER" id="PTHR37812">
    <property type="entry name" value="MU-LIKE PROPHAGE FLUMU PROTEIN C"/>
    <property type="match status" value="1"/>
</dbReference>
<proteinExistence type="predicted"/>
<protein>
    <submittedName>
        <fullName evidence="2">Mor transcription activator family protein</fullName>
    </submittedName>
</protein>